<dbReference type="PRINTS" id="PR00747">
    <property type="entry name" value="GLYHDRLASE47"/>
</dbReference>
<dbReference type="Proteomes" id="UP000750711">
    <property type="component" value="Unassembled WGS sequence"/>
</dbReference>
<dbReference type="GO" id="GO:0016020">
    <property type="term" value="C:membrane"/>
    <property type="evidence" value="ECO:0007669"/>
    <property type="project" value="InterPro"/>
</dbReference>
<dbReference type="SUPFAM" id="SSF48225">
    <property type="entry name" value="Seven-hairpin glycosidases"/>
    <property type="match status" value="1"/>
</dbReference>
<evidence type="ECO:0000256" key="1">
    <source>
        <dbReference type="ARBA" id="ARBA00001913"/>
    </source>
</evidence>
<dbReference type="GO" id="GO:0005783">
    <property type="term" value="C:endoplasmic reticulum"/>
    <property type="evidence" value="ECO:0007669"/>
    <property type="project" value="TreeGrafter"/>
</dbReference>
<comment type="pathway">
    <text evidence="2">Protein modification; protein glycosylation.</text>
</comment>
<dbReference type="InterPro" id="IPR001382">
    <property type="entry name" value="Glyco_hydro_47"/>
</dbReference>
<feature type="compositionally biased region" description="Low complexity" evidence="7">
    <location>
        <begin position="99"/>
        <end position="115"/>
    </location>
</feature>
<organism evidence="8 9">
    <name type="scientific">Trichoglossum hirsutum</name>
    <dbReference type="NCBI Taxonomy" id="265104"/>
    <lineage>
        <taxon>Eukaryota</taxon>
        <taxon>Fungi</taxon>
        <taxon>Dikarya</taxon>
        <taxon>Ascomycota</taxon>
        <taxon>Pezizomycotina</taxon>
        <taxon>Geoglossomycetes</taxon>
        <taxon>Geoglossales</taxon>
        <taxon>Geoglossaceae</taxon>
        <taxon>Trichoglossum</taxon>
    </lineage>
</organism>
<feature type="region of interest" description="Disordered" evidence="7">
    <location>
        <begin position="717"/>
        <end position="781"/>
    </location>
</feature>
<feature type="compositionally biased region" description="Basic and acidic residues" evidence="7">
    <location>
        <begin position="412"/>
        <end position="422"/>
    </location>
</feature>
<dbReference type="GO" id="GO:0005975">
    <property type="term" value="P:carbohydrate metabolic process"/>
    <property type="evidence" value="ECO:0007669"/>
    <property type="project" value="InterPro"/>
</dbReference>
<dbReference type="PANTHER" id="PTHR11742">
    <property type="entry name" value="MANNOSYL-OLIGOSACCHARIDE ALPHA-1,2-MANNOSIDASE-RELATED"/>
    <property type="match status" value="1"/>
</dbReference>
<dbReference type="InterPro" id="IPR036026">
    <property type="entry name" value="Seven-hairpin_glycosidases"/>
</dbReference>
<keyword evidence="5" id="KW-1015">Disulfide bond</keyword>
<proteinExistence type="inferred from homology"/>
<sequence>MLRLRRYRTFLVFAIFTTFILYRFHGGQWTPEPPLLAEQHKDQVHAAAPFPRESVTETESYAATTSTAESTLEQAHSTSTEPTSKPTQGIAEPTRPQPDETSSTTPEPQTSTDSSDQNAVPLPALATKTIAHWSKLPENFPVPSESLIQLPSGKPKAIPKIQHVFSDESSRSRIERERKQATIKKLFKRAWAGYKERAWLQDELTPVSGKFRNTFCGWGATLVDGLDTLWIMGFEDEFKDALAALKEIDFTTSERLDIPLFETTIRYLGGLLGAYDVSGGKYSILVKKAVELADVLMGAFDTPNRMPITYYYWKPDFASQPHRASTKIVLAELGSLSVEFTRLSQITRDPKYFDAVQRITNELEKSQDKTRLPGLWPKYIDGSGCATQRQQLYSSPEHKGTGQAVVGPPTDATREDEVREGQKLSGGLADEVGAADVNGTPKDHSEIRKTQKDLPSKPKQDVIKKPPPPTMVKPLEDKPRAGNAEALDRQASAGKTEGHQLGWGSGGKELPRSGKRNFKRQSDADDHHDNDHHGDDDDNSDDDSNDRHCVPQGLESPPYTSADSFTLGAMADSLYEYFPKEFMLLGGQEQYRRMYEKSVEAAKRHIFFRPMTPTGRDILISGSISASDEGPHSLIPDGEHLGCFTGGMLAMGAKIFEREEDLAVGTKLTEGCVWAYESTASGIMPEHFTLIPCQTKDCAWNETRWLEAIASDYVEPYRPPPKIKAKPEAGTARSKPIANTTDAIEAAVPTPPDEDRDDEDQSESDDPAPPRTKEEIATEIINDTRLPPGYKTINTRGYLLRPEAIESVFILYRITGDSSWQTKGWKMFQAIENATTAEFGSSAINDVTVTEPTQDDKMESFFLAETLKYFYLLFSEPNVISLDDYVL</sequence>
<comment type="similarity">
    <text evidence="3 6">Belongs to the glycosyl hydrolase 47 family.</text>
</comment>
<dbReference type="AlphaFoldDB" id="A0A9P8RLR1"/>
<evidence type="ECO:0000313" key="9">
    <source>
        <dbReference type="Proteomes" id="UP000750711"/>
    </source>
</evidence>
<evidence type="ECO:0000256" key="5">
    <source>
        <dbReference type="ARBA" id="ARBA00023157"/>
    </source>
</evidence>
<dbReference type="GO" id="GO:0005509">
    <property type="term" value="F:calcium ion binding"/>
    <property type="evidence" value="ECO:0007669"/>
    <property type="project" value="InterPro"/>
</dbReference>
<accession>A0A9P8RLR1</accession>
<feature type="compositionally biased region" description="Basic and acidic residues" evidence="7">
    <location>
        <begin position="520"/>
        <end position="535"/>
    </location>
</feature>
<comment type="cofactor">
    <cofactor evidence="1">
        <name>Ca(2+)</name>
        <dbReference type="ChEBI" id="CHEBI:29108"/>
    </cofactor>
</comment>
<dbReference type="GO" id="GO:0004571">
    <property type="term" value="F:mannosyl-oligosaccharide 1,2-alpha-mannosidase activity"/>
    <property type="evidence" value="ECO:0007669"/>
    <property type="project" value="InterPro"/>
</dbReference>
<dbReference type="Pfam" id="PF01532">
    <property type="entry name" value="Glyco_hydro_47"/>
    <property type="match status" value="1"/>
</dbReference>
<dbReference type="Gene3D" id="1.50.10.10">
    <property type="match status" value="2"/>
</dbReference>
<reference evidence="8" key="1">
    <citation type="submission" date="2021-03" db="EMBL/GenBank/DDBJ databases">
        <title>Comparative genomics and phylogenomic investigation of the class Geoglossomycetes provide insights into ecological specialization and systematics.</title>
        <authorList>
            <person name="Melie T."/>
            <person name="Pirro S."/>
            <person name="Miller A.N."/>
            <person name="Quandt A."/>
        </authorList>
    </citation>
    <scope>NUCLEOTIDE SEQUENCE</scope>
    <source>
        <strain evidence="8">CAQ_001_2017</strain>
    </source>
</reference>
<feature type="compositionally biased region" description="Low complexity" evidence="7">
    <location>
        <begin position="57"/>
        <end position="71"/>
    </location>
</feature>
<evidence type="ECO:0000256" key="6">
    <source>
        <dbReference type="RuleBase" id="RU361193"/>
    </source>
</evidence>
<keyword evidence="9" id="KW-1185">Reference proteome</keyword>
<dbReference type="PANTHER" id="PTHR11742:SF103">
    <property type="entry name" value="ENDOPLASMIC RETICULUM MANNOSIDASE MNL2-RELATED"/>
    <property type="match status" value="1"/>
</dbReference>
<feature type="compositionally biased region" description="Acidic residues" evidence="7">
    <location>
        <begin position="752"/>
        <end position="766"/>
    </location>
</feature>
<gene>
    <name evidence="8" type="ORF">GP486_005715</name>
</gene>
<keyword evidence="6" id="KW-0326">Glycosidase</keyword>
<evidence type="ECO:0000256" key="2">
    <source>
        <dbReference type="ARBA" id="ARBA00004922"/>
    </source>
</evidence>
<protein>
    <recommendedName>
        <fullName evidence="6">alpha-1,2-Mannosidase</fullName>
        <ecNumber evidence="6">3.2.1.-</ecNumber>
    </recommendedName>
</protein>
<dbReference type="InterPro" id="IPR012341">
    <property type="entry name" value="6hp_glycosidase-like_sf"/>
</dbReference>
<feature type="region of interest" description="Disordered" evidence="7">
    <location>
        <begin position="387"/>
        <end position="561"/>
    </location>
</feature>
<dbReference type="EC" id="3.2.1.-" evidence="6"/>
<evidence type="ECO:0000256" key="3">
    <source>
        <dbReference type="ARBA" id="ARBA00007658"/>
    </source>
</evidence>
<dbReference type="GO" id="GO:0036503">
    <property type="term" value="P:ERAD pathway"/>
    <property type="evidence" value="ECO:0007669"/>
    <property type="project" value="UniProtKB-ARBA"/>
</dbReference>
<keyword evidence="4 6" id="KW-0378">Hydrolase</keyword>
<evidence type="ECO:0000313" key="8">
    <source>
        <dbReference type="EMBL" id="KAH0556359.1"/>
    </source>
</evidence>
<name>A0A9P8RLR1_9PEZI</name>
<feature type="region of interest" description="Disordered" evidence="7">
    <location>
        <begin position="49"/>
        <end position="120"/>
    </location>
</feature>
<feature type="non-terminal residue" evidence="8">
    <location>
        <position position="1"/>
    </location>
</feature>
<dbReference type="InterPro" id="IPR050749">
    <property type="entry name" value="Glycosyl_Hydrolase_47"/>
</dbReference>
<dbReference type="EMBL" id="JAGHQM010001125">
    <property type="protein sequence ID" value="KAH0556359.1"/>
    <property type="molecule type" value="Genomic_DNA"/>
</dbReference>
<evidence type="ECO:0000256" key="4">
    <source>
        <dbReference type="ARBA" id="ARBA00022801"/>
    </source>
</evidence>
<evidence type="ECO:0000256" key="7">
    <source>
        <dbReference type="SAM" id="MobiDB-lite"/>
    </source>
</evidence>
<comment type="caution">
    <text evidence="8">The sequence shown here is derived from an EMBL/GenBank/DDBJ whole genome shotgun (WGS) entry which is preliminary data.</text>
</comment>
<feature type="compositionally biased region" description="Basic and acidic residues" evidence="7">
    <location>
        <begin position="441"/>
        <end position="464"/>
    </location>
</feature>
<feature type="compositionally biased region" description="Polar residues" evidence="7">
    <location>
        <begin position="72"/>
        <end position="87"/>
    </location>
</feature>